<evidence type="ECO:0000313" key="2">
    <source>
        <dbReference type="Proteomes" id="UP000015530"/>
    </source>
</evidence>
<name>T0KN80_COLGC</name>
<dbReference type="HOGENOM" id="CLU_3392250_0_0_1"/>
<comment type="caution">
    <text evidence="1">The sequence shown here is derived from an EMBL/GenBank/DDBJ whole genome shotgun (WGS) entry which is preliminary data.</text>
</comment>
<protein>
    <submittedName>
        <fullName evidence="1">Uncharacterized protein</fullName>
    </submittedName>
</protein>
<proteinExistence type="predicted"/>
<reference evidence="2" key="1">
    <citation type="journal article" date="2013" name="Mol. Plant Microbe Interact.">
        <title>Global aspects of pacC regulation of pathogenicity genes in Colletotrichum gloeosporioides as revealed by transcriptome analysis.</title>
        <authorList>
            <person name="Alkan N."/>
            <person name="Meng X."/>
            <person name="Friedlander G."/>
            <person name="Reuveni E."/>
            <person name="Sukno S."/>
            <person name="Sherman A."/>
            <person name="Thon M."/>
            <person name="Fluhr R."/>
            <person name="Prusky D."/>
        </authorList>
    </citation>
    <scope>NUCLEOTIDE SEQUENCE [LARGE SCALE GENOMIC DNA]</scope>
    <source>
        <strain evidence="2">Cg-14</strain>
    </source>
</reference>
<gene>
    <name evidence="1" type="ORF">CGLO_06267</name>
</gene>
<dbReference type="Proteomes" id="UP000015530">
    <property type="component" value="Unassembled WGS sequence"/>
</dbReference>
<dbReference type="AlphaFoldDB" id="T0KN80"/>
<evidence type="ECO:0000313" key="1">
    <source>
        <dbReference type="EMBL" id="EQB53958.1"/>
    </source>
</evidence>
<accession>T0KN80</accession>
<sequence length="32" mass="3697">MNKDGSALRDLETRNAIMNDKLYVNLELLNMT</sequence>
<organism evidence="1 2">
    <name type="scientific">Colletotrichum gloeosporioides (strain Cg-14)</name>
    <name type="common">Anthracnose fungus</name>
    <name type="synonym">Glomerella cingulata</name>
    <dbReference type="NCBI Taxonomy" id="1237896"/>
    <lineage>
        <taxon>Eukaryota</taxon>
        <taxon>Fungi</taxon>
        <taxon>Dikarya</taxon>
        <taxon>Ascomycota</taxon>
        <taxon>Pezizomycotina</taxon>
        <taxon>Sordariomycetes</taxon>
        <taxon>Hypocreomycetidae</taxon>
        <taxon>Glomerellales</taxon>
        <taxon>Glomerellaceae</taxon>
        <taxon>Colletotrichum</taxon>
        <taxon>Colletotrichum gloeosporioides species complex</taxon>
    </lineage>
</organism>
<dbReference type="EMBL" id="AMYD01001265">
    <property type="protein sequence ID" value="EQB53958.1"/>
    <property type="molecule type" value="Genomic_DNA"/>
</dbReference>